<sequence>MNQTKWWLMPIWLTAMLTLVSCSALPHPPAPAHPEVGALAIPGDFTGSGPGTLKSAATLPTIDRRITAVSATAARITYTSESGIDGSSQLVSGTVFVPRGTPPQGGWPVVAFGHGSTGVQHDCAPSLSPTLLGTSEVVVPLVKAGYVVTVTDFQGLGLDGTYHPYLDAGTEGRNLIDSVRAARKLVPGTSTRWVAFGGSQGGQAAWAANELAAGYGSGLDLLGSVSLVPATDLTGLADAAAAGTLTADQGPLLQWILYALAEENPQLNLDDYRRGIVAQNWAVLSSCSPDTAGQRAQVAQRITADDLRPATPAATDALRGYLARMSVPQQRSSAPMLVIYGGRDNLISAAWTKQALDKTCAMGSTVEYYLQPDKGHGDIDAAVAFDWIHQRFDGDTPLNACPPRATDQTPGQARQ</sequence>
<accession>A0A6N4W3Q0</accession>
<dbReference type="InterPro" id="IPR005152">
    <property type="entry name" value="Lipase_secreted"/>
</dbReference>
<dbReference type="InterPro" id="IPR029058">
    <property type="entry name" value="AB_hydrolase_fold"/>
</dbReference>
<protein>
    <submittedName>
        <fullName evidence="3">Putative lipase</fullName>
    </submittedName>
</protein>
<dbReference type="GO" id="GO:0004806">
    <property type="term" value="F:triacylglycerol lipase activity"/>
    <property type="evidence" value="ECO:0007669"/>
    <property type="project" value="InterPro"/>
</dbReference>
<feature type="compositionally biased region" description="Polar residues" evidence="1">
    <location>
        <begin position="406"/>
        <end position="415"/>
    </location>
</feature>
<gene>
    <name evidence="3" type="ORF">MANY_05350</name>
</gene>
<name>A0A6N4W3Q0_9MYCO</name>
<dbReference type="Gene3D" id="3.40.50.1820">
    <property type="entry name" value="alpha/beta hydrolase"/>
    <property type="match status" value="2"/>
</dbReference>
<feature type="chain" id="PRO_5026738595" evidence="2">
    <location>
        <begin position="33"/>
        <end position="415"/>
    </location>
</feature>
<keyword evidence="4" id="KW-1185">Reference proteome</keyword>
<dbReference type="EMBL" id="AP022620">
    <property type="protein sequence ID" value="BBZ75198.1"/>
    <property type="molecule type" value="Genomic_DNA"/>
</dbReference>
<dbReference type="RefSeq" id="WP_246224175.1">
    <property type="nucleotide sequence ID" value="NZ_AP022620.1"/>
</dbReference>
<feature type="region of interest" description="Disordered" evidence="1">
    <location>
        <begin position="396"/>
        <end position="415"/>
    </location>
</feature>
<dbReference type="PIRSF" id="PIRSF029171">
    <property type="entry name" value="Esterase_LipA"/>
    <property type="match status" value="1"/>
</dbReference>
<dbReference type="PROSITE" id="PS51257">
    <property type="entry name" value="PROKAR_LIPOPROTEIN"/>
    <property type="match status" value="1"/>
</dbReference>
<organism evidence="3 4">
    <name type="scientific">Mycolicibacterium anyangense</name>
    <dbReference type="NCBI Taxonomy" id="1431246"/>
    <lineage>
        <taxon>Bacteria</taxon>
        <taxon>Bacillati</taxon>
        <taxon>Actinomycetota</taxon>
        <taxon>Actinomycetes</taxon>
        <taxon>Mycobacteriales</taxon>
        <taxon>Mycobacteriaceae</taxon>
        <taxon>Mycolicibacterium</taxon>
    </lineage>
</organism>
<keyword evidence="2" id="KW-0732">Signal</keyword>
<proteinExistence type="predicted"/>
<dbReference type="Proteomes" id="UP000467249">
    <property type="component" value="Chromosome"/>
</dbReference>
<evidence type="ECO:0000313" key="4">
    <source>
        <dbReference type="Proteomes" id="UP000467249"/>
    </source>
</evidence>
<dbReference type="GO" id="GO:0016042">
    <property type="term" value="P:lipid catabolic process"/>
    <property type="evidence" value="ECO:0007669"/>
    <property type="project" value="InterPro"/>
</dbReference>
<reference evidence="3 4" key="1">
    <citation type="journal article" date="2019" name="Emerg. Microbes Infect.">
        <title>Comprehensive subspecies identification of 175 nontuberculous mycobacteria species based on 7547 genomic profiles.</title>
        <authorList>
            <person name="Matsumoto Y."/>
            <person name="Kinjo T."/>
            <person name="Motooka D."/>
            <person name="Nabeya D."/>
            <person name="Jung N."/>
            <person name="Uechi K."/>
            <person name="Horii T."/>
            <person name="Iida T."/>
            <person name="Fujita J."/>
            <person name="Nakamura S."/>
        </authorList>
    </citation>
    <scope>NUCLEOTIDE SEQUENCE [LARGE SCALE GENOMIC DNA]</scope>
    <source>
        <strain evidence="3 4">JCM 30275</strain>
    </source>
</reference>
<evidence type="ECO:0000313" key="3">
    <source>
        <dbReference type="EMBL" id="BBZ75198.1"/>
    </source>
</evidence>
<dbReference type="PANTHER" id="PTHR34853">
    <property type="match status" value="1"/>
</dbReference>
<dbReference type="AlphaFoldDB" id="A0A6N4W3Q0"/>
<feature type="signal peptide" evidence="2">
    <location>
        <begin position="1"/>
        <end position="32"/>
    </location>
</feature>
<evidence type="ECO:0000256" key="2">
    <source>
        <dbReference type="SAM" id="SignalP"/>
    </source>
</evidence>
<evidence type="ECO:0000256" key="1">
    <source>
        <dbReference type="SAM" id="MobiDB-lite"/>
    </source>
</evidence>
<dbReference type="SUPFAM" id="SSF53474">
    <property type="entry name" value="alpha/beta-Hydrolases"/>
    <property type="match status" value="1"/>
</dbReference>
<dbReference type="PANTHER" id="PTHR34853:SF1">
    <property type="entry name" value="LIPASE 5"/>
    <property type="match status" value="1"/>
</dbReference>
<dbReference type="Pfam" id="PF03583">
    <property type="entry name" value="LIP"/>
    <property type="match status" value="1"/>
</dbReference>
<dbReference type="KEGG" id="many:MANY_05350"/>